<dbReference type="InterPro" id="IPR001117">
    <property type="entry name" value="Cu-oxidase_2nd"/>
</dbReference>
<keyword evidence="6" id="KW-0812">Transmembrane</keyword>
<keyword evidence="6" id="KW-0472">Membrane</keyword>
<evidence type="ECO:0000259" key="9">
    <source>
        <dbReference type="Pfam" id="PF07732"/>
    </source>
</evidence>
<dbReference type="PANTHER" id="PTHR11709:SF414">
    <property type="entry name" value="ADR239WP"/>
    <property type="match status" value="1"/>
</dbReference>
<feature type="domain" description="Plastocyanin-like" evidence="8">
    <location>
        <begin position="505"/>
        <end position="618"/>
    </location>
</feature>
<comment type="similarity">
    <text evidence="1">Belongs to the multicopper oxidase family.</text>
</comment>
<feature type="domain" description="Plastocyanin-like" evidence="7">
    <location>
        <begin position="245"/>
        <end position="374"/>
    </location>
</feature>
<comment type="caution">
    <text evidence="10">The sequence shown here is derived from an EMBL/GenBank/DDBJ whole genome shotgun (WGS) entry which is preliminary data.</text>
</comment>
<evidence type="ECO:0000256" key="6">
    <source>
        <dbReference type="SAM" id="Phobius"/>
    </source>
</evidence>
<evidence type="ECO:0000256" key="4">
    <source>
        <dbReference type="ARBA" id="ARBA00023008"/>
    </source>
</evidence>
<dbReference type="InterPro" id="IPR011707">
    <property type="entry name" value="Cu-oxidase-like_N"/>
</dbReference>
<dbReference type="Gene3D" id="2.60.40.420">
    <property type="entry name" value="Cupredoxins - blue copper proteins"/>
    <property type="match status" value="3"/>
</dbReference>
<evidence type="ECO:0000256" key="3">
    <source>
        <dbReference type="ARBA" id="ARBA00023002"/>
    </source>
</evidence>
<name>A0ABR2VDF9_9PEZI</name>
<evidence type="ECO:0000259" key="7">
    <source>
        <dbReference type="Pfam" id="PF00394"/>
    </source>
</evidence>
<evidence type="ECO:0000256" key="2">
    <source>
        <dbReference type="ARBA" id="ARBA00022723"/>
    </source>
</evidence>
<keyword evidence="2" id="KW-0479">Metal-binding</keyword>
<dbReference type="PROSITE" id="PS00080">
    <property type="entry name" value="MULTICOPPER_OXIDASE2"/>
    <property type="match status" value="1"/>
</dbReference>
<evidence type="ECO:0000256" key="5">
    <source>
        <dbReference type="SAM" id="MobiDB-lite"/>
    </source>
</evidence>
<feature type="region of interest" description="Disordered" evidence="5">
    <location>
        <begin position="1"/>
        <end position="29"/>
    </location>
</feature>
<dbReference type="InterPro" id="IPR033138">
    <property type="entry name" value="Cu_oxidase_CS"/>
</dbReference>
<dbReference type="Pfam" id="PF07731">
    <property type="entry name" value="Cu-oxidase_2"/>
    <property type="match status" value="1"/>
</dbReference>
<dbReference type="EMBL" id="JARVKF010000026">
    <property type="protein sequence ID" value="KAK9424958.1"/>
    <property type="molecule type" value="Genomic_DNA"/>
</dbReference>
<keyword evidence="4" id="KW-0186">Copper</keyword>
<dbReference type="InterPro" id="IPR011706">
    <property type="entry name" value="Cu-oxidase_C"/>
</dbReference>
<dbReference type="Pfam" id="PF07732">
    <property type="entry name" value="Cu-oxidase_3"/>
    <property type="match status" value="1"/>
</dbReference>
<accession>A0ABR2VDF9</accession>
<dbReference type="Pfam" id="PF00394">
    <property type="entry name" value="Cu-oxidase"/>
    <property type="match status" value="1"/>
</dbReference>
<dbReference type="SUPFAM" id="SSF49503">
    <property type="entry name" value="Cupredoxins"/>
    <property type="match status" value="3"/>
</dbReference>
<dbReference type="CDD" id="cd13910">
    <property type="entry name" value="CuRO_3_MCO_like_4"/>
    <property type="match status" value="1"/>
</dbReference>
<keyword evidence="6" id="KW-1133">Transmembrane helix</keyword>
<evidence type="ECO:0000259" key="8">
    <source>
        <dbReference type="Pfam" id="PF07731"/>
    </source>
</evidence>
<feature type="compositionally biased region" description="Polar residues" evidence="5">
    <location>
        <begin position="14"/>
        <end position="29"/>
    </location>
</feature>
<dbReference type="PANTHER" id="PTHR11709">
    <property type="entry name" value="MULTI-COPPER OXIDASE"/>
    <property type="match status" value="1"/>
</dbReference>
<evidence type="ECO:0000313" key="10">
    <source>
        <dbReference type="EMBL" id="KAK9424958.1"/>
    </source>
</evidence>
<protein>
    <submittedName>
        <fullName evidence="10">Iron transport multicopper oxidase FET3</fullName>
    </submittedName>
</protein>
<dbReference type="InterPro" id="IPR045087">
    <property type="entry name" value="Cu-oxidase_fam"/>
</dbReference>
<dbReference type="PROSITE" id="PS00079">
    <property type="entry name" value="MULTICOPPER_OXIDASE1"/>
    <property type="match status" value="1"/>
</dbReference>
<evidence type="ECO:0000256" key="1">
    <source>
        <dbReference type="ARBA" id="ARBA00010609"/>
    </source>
</evidence>
<feature type="domain" description="Plastocyanin-like" evidence="9">
    <location>
        <begin position="119"/>
        <end position="229"/>
    </location>
</feature>
<dbReference type="InterPro" id="IPR002355">
    <property type="entry name" value="Cu_oxidase_Cu_BS"/>
</dbReference>
<evidence type="ECO:0000313" key="11">
    <source>
        <dbReference type="Proteomes" id="UP001408356"/>
    </source>
</evidence>
<sequence>MRYSEDEGPRRRTSVSNPENSVVSTSQREQLRITDTTMVATLPGRTHGRKMVSATAVTILLLTIILLWNSATHTRQLPAIGSSVQHAEKRMVGITLHPEHHAYRDPQNITLSWTISAGVRSPDGVKKRVYLVNGMFPGPTIEARSGDELTIHVQNDLETEGVAIHWHGLQVPNEMDGAVGYTQCPISPGANFTYRFNIRRQHGTFWWHAHFQSQRGDGLYGGFIIHEPQLGDASDSPMPETYDNDVLLLVGDWFHRSSDAVLDWYTNPGAFGNEPVPDSLLINGFGRFDCGMAVAARPVDCGHISESTFGTVLLSAETARIRLVNVGTIAGFSLAVDDASLQAISVDGGSSILAQPALSIGVVYPGERVDAILRWLTPKSSDSRLHINLDPENFRYTNPSLNANQSFPITYPGARKSHAEAPSWQPLASLDLAASHAPTTPTDAWPAEPHHTILLYVKTQKLSRFRNQPRGFINHTSWAPQTPPLQSLPRSDWDGNQLVSYIPVSEPHSPTSLDAPVWVDIIINNLDDGSHPFHLHGHSFHVLSSYRAERLGGWGSWNRYSGQPAPGGLNLETPVLKDTVSVPRRGHVVLRFKADNPGLWMLHCHMLVHLGSGMATGIHVGLVGDEAHQLQMNKNAAALCD</sequence>
<keyword evidence="11" id="KW-1185">Reference proteome</keyword>
<dbReference type="Proteomes" id="UP001408356">
    <property type="component" value="Unassembled WGS sequence"/>
</dbReference>
<organism evidence="10 11">
    <name type="scientific">Seiridium unicorne</name>
    <dbReference type="NCBI Taxonomy" id="138068"/>
    <lineage>
        <taxon>Eukaryota</taxon>
        <taxon>Fungi</taxon>
        <taxon>Dikarya</taxon>
        <taxon>Ascomycota</taxon>
        <taxon>Pezizomycotina</taxon>
        <taxon>Sordariomycetes</taxon>
        <taxon>Xylariomycetidae</taxon>
        <taxon>Amphisphaeriales</taxon>
        <taxon>Sporocadaceae</taxon>
        <taxon>Seiridium</taxon>
    </lineage>
</organism>
<proteinExistence type="inferred from homology"/>
<gene>
    <name evidence="10" type="ORF">SUNI508_13279</name>
</gene>
<dbReference type="CDD" id="cd04206">
    <property type="entry name" value="CuRO_1_LCC_like"/>
    <property type="match status" value="1"/>
</dbReference>
<keyword evidence="3" id="KW-0560">Oxidoreductase</keyword>
<reference evidence="10 11" key="1">
    <citation type="journal article" date="2024" name="J. Plant Pathol.">
        <title>Sequence and assembly of the genome of Seiridium unicorne, isolate CBS 538.82, causal agent of cypress canker disease.</title>
        <authorList>
            <person name="Scali E."/>
            <person name="Rocca G.D."/>
            <person name="Danti R."/>
            <person name="Garbelotto M."/>
            <person name="Barberini S."/>
            <person name="Baroncelli R."/>
            <person name="Emiliani G."/>
        </authorList>
    </citation>
    <scope>NUCLEOTIDE SEQUENCE [LARGE SCALE GENOMIC DNA]</scope>
    <source>
        <strain evidence="10 11">BM-138-508</strain>
    </source>
</reference>
<feature type="compositionally biased region" description="Basic and acidic residues" evidence="5">
    <location>
        <begin position="1"/>
        <end position="10"/>
    </location>
</feature>
<feature type="transmembrane region" description="Helical" evidence="6">
    <location>
        <begin position="51"/>
        <end position="68"/>
    </location>
</feature>
<dbReference type="InterPro" id="IPR008972">
    <property type="entry name" value="Cupredoxin"/>
</dbReference>